<organism evidence="3">
    <name type="scientific">Timema genevievae</name>
    <name type="common">Walking stick</name>
    <dbReference type="NCBI Taxonomy" id="629358"/>
    <lineage>
        <taxon>Eukaryota</taxon>
        <taxon>Metazoa</taxon>
        <taxon>Ecdysozoa</taxon>
        <taxon>Arthropoda</taxon>
        <taxon>Hexapoda</taxon>
        <taxon>Insecta</taxon>
        <taxon>Pterygota</taxon>
        <taxon>Neoptera</taxon>
        <taxon>Polyneoptera</taxon>
        <taxon>Phasmatodea</taxon>
        <taxon>Timematodea</taxon>
        <taxon>Timematoidea</taxon>
        <taxon>Timematidae</taxon>
        <taxon>Timema</taxon>
    </lineage>
</organism>
<dbReference type="AlphaFoldDB" id="A0A7R9JZ12"/>
<evidence type="ECO:0000313" key="3">
    <source>
        <dbReference type="EMBL" id="CAD7595427.1"/>
    </source>
</evidence>
<accession>A0A7R9JZ12</accession>
<feature type="coiled-coil region" evidence="1">
    <location>
        <begin position="65"/>
        <end position="120"/>
    </location>
</feature>
<proteinExistence type="predicted"/>
<name>A0A7R9JZ12_TIMGE</name>
<gene>
    <name evidence="3" type="ORF">TGEB3V08_LOCUS6022</name>
</gene>
<reference evidence="3" key="1">
    <citation type="submission" date="2020-11" db="EMBL/GenBank/DDBJ databases">
        <authorList>
            <person name="Tran Van P."/>
        </authorList>
    </citation>
    <scope>NUCLEOTIDE SEQUENCE</scope>
</reference>
<dbReference type="SUPFAM" id="SSF57997">
    <property type="entry name" value="Tropomyosin"/>
    <property type="match status" value="1"/>
</dbReference>
<evidence type="ECO:0000256" key="2">
    <source>
        <dbReference type="SAM" id="MobiDB-lite"/>
    </source>
</evidence>
<dbReference type="GO" id="GO:0016567">
    <property type="term" value="P:protein ubiquitination"/>
    <property type="evidence" value="ECO:0007669"/>
    <property type="project" value="TreeGrafter"/>
</dbReference>
<dbReference type="PANTHER" id="PTHR46569">
    <property type="entry name" value="E3 UBIQUITIN-PROTEIN LIGASE TRAIP"/>
    <property type="match status" value="1"/>
</dbReference>
<evidence type="ECO:0000256" key="1">
    <source>
        <dbReference type="SAM" id="Coils"/>
    </source>
</evidence>
<dbReference type="GO" id="GO:0005634">
    <property type="term" value="C:nucleus"/>
    <property type="evidence" value="ECO:0007669"/>
    <property type="project" value="TreeGrafter"/>
</dbReference>
<dbReference type="InterPro" id="IPR052639">
    <property type="entry name" value="TRAIP_ubiq-protein_ligase"/>
</dbReference>
<protein>
    <submittedName>
        <fullName evidence="3">Uncharacterized protein</fullName>
    </submittedName>
</protein>
<dbReference type="GO" id="GO:0031297">
    <property type="term" value="P:replication fork processing"/>
    <property type="evidence" value="ECO:0007669"/>
    <property type="project" value="TreeGrafter"/>
</dbReference>
<feature type="compositionally biased region" description="Basic and acidic residues" evidence="2">
    <location>
        <begin position="225"/>
        <end position="242"/>
    </location>
</feature>
<feature type="region of interest" description="Disordered" evidence="2">
    <location>
        <begin position="212"/>
        <end position="286"/>
    </location>
</feature>
<dbReference type="PANTHER" id="PTHR46569:SF1">
    <property type="entry name" value="E3 UBIQUITIN-PROTEIN LIGASE RFWD3-RELATED"/>
    <property type="match status" value="1"/>
</dbReference>
<dbReference type="GO" id="GO:0090734">
    <property type="term" value="C:site of DNA damage"/>
    <property type="evidence" value="ECO:0007669"/>
    <property type="project" value="TreeGrafter"/>
</dbReference>
<sequence length="286" mass="32388">MLVMPKWSAGAIFLDAWVFPCNINSESKTCPQCRYKTKQRHIHRVYFNVQTNDEADDPNAQLNHINNLKFMINLKDTEIKNAQEENITLKSRNVELRDEYKNIENKCSALEMSMSALKEQMGLIKQHCSEAEKARTKAEEGLIKAEEGRIKAENTLNWTQQMHTHLEKLTNFETIIKGTASEVEKVVNDSSGCLDTLAIWIVGVREPDLERGTTSRYEGGGGLYEESHSGYEPHRREAETRVPGRATPPGATRIVRSQPRMARGGKGNEQTTLRAVSKLRDEELGT</sequence>
<keyword evidence="1" id="KW-0175">Coiled coil</keyword>
<dbReference type="GO" id="GO:0061630">
    <property type="term" value="F:ubiquitin protein ligase activity"/>
    <property type="evidence" value="ECO:0007669"/>
    <property type="project" value="TreeGrafter"/>
</dbReference>
<dbReference type="EMBL" id="OE841357">
    <property type="protein sequence ID" value="CAD7595427.1"/>
    <property type="molecule type" value="Genomic_DNA"/>
</dbReference>